<organism evidence="5 6">
    <name type="scientific">Nitrospirillum iridis</name>
    <dbReference type="NCBI Taxonomy" id="765888"/>
    <lineage>
        <taxon>Bacteria</taxon>
        <taxon>Pseudomonadati</taxon>
        <taxon>Pseudomonadota</taxon>
        <taxon>Alphaproteobacteria</taxon>
        <taxon>Rhodospirillales</taxon>
        <taxon>Azospirillaceae</taxon>
        <taxon>Nitrospirillum</taxon>
    </lineage>
</organism>
<gene>
    <name evidence="5" type="ORF">FHS74_004439</name>
</gene>
<sequence length="193" mass="21538">MGKRWPVLVCVLLAMPVPAPALAGDGHVVLYSDRDRKGGAFDITEDTENLGFTTWNDRARSLVVMSGRWEVCRHAGYRDCVTLSAWEDVDDLSRIGLDQAISSLRQIDRPQAPRQTSSVGIPIVWNDDKPRSMWSMTSAIDCRPDIRAAFVERFGSAGEGDLAGDEVEGTLTWGGKPWGYHCAYRQIDIWPER</sequence>
<proteinExistence type="inferred from homology"/>
<dbReference type="InterPro" id="IPR001064">
    <property type="entry name" value="Beta/gamma_crystallin"/>
</dbReference>
<dbReference type="AlphaFoldDB" id="A0A7X0B148"/>
<dbReference type="RefSeq" id="WP_184805317.1">
    <property type="nucleotide sequence ID" value="NZ_JACIIZ010000014.1"/>
</dbReference>
<evidence type="ECO:0000256" key="1">
    <source>
        <dbReference type="ARBA" id="ARBA00009646"/>
    </source>
</evidence>
<keyword evidence="3" id="KW-0732">Signal</keyword>
<dbReference type="EMBL" id="JACIIZ010000014">
    <property type="protein sequence ID" value="MBB6253863.1"/>
    <property type="molecule type" value="Genomic_DNA"/>
</dbReference>
<dbReference type="SUPFAM" id="SSF49695">
    <property type="entry name" value="gamma-Crystallin-like"/>
    <property type="match status" value="1"/>
</dbReference>
<evidence type="ECO:0000259" key="4">
    <source>
        <dbReference type="Pfam" id="PF00030"/>
    </source>
</evidence>
<keyword evidence="6" id="KW-1185">Reference proteome</keyword>
<keyword evidence="2" id="KW-0677">Repeat</keyword>
<reference evidence="5 6" key="1">
    <citation type="submission" date="2020-08" db="EMBL/GenBank/DDBJ databases">
        <title>Genomic Encyclopedia of Type Strains, Phase IV (KMG-IV): sequencing the most valuable type-strain genomes for metagenomic binning, comparative biology and taxonomic classification.</title>
        <authorList>
            <person name="Goeker M."/>
        </authorList>
    </citation>
    <scope>NUCLEOTIDE SEQUENCE [LARGE SCALE GENOMIC DNA]</scope>
    <source>
        <strain evidence="5 6">DSM 22198</strain>
    </source>
</reference>
<comment type="caution">
    <text evidence="5">The sequence shown here is derived from an EMBL/GenBank/DDBJ whole genome shotgun (WGS) entry which is preliminary data.</text>
</comment>
<evidence type="ECO:0000256" key="2">
    <source>
        <dbReference type="ARBA" id="ARBA00022737"/>
    </source>
</evidence>
<evidence type="ECO:0000313" key="5">
    <source>
        <dbReference type="EMBL" id="MBB6253863.1"/>
    </source>
</evidence>
<protein>
    <recommendedName>
        <fullName evidence="4">Beta/gamma crystallin 'Greek key' domain-containing protein</fullName>
    </recommendedName>
</protein>
<dbReference type="Proteomes" id="UP000539175">
    <property type="component" value="Unassembled WGS sequence"/>
</dbReference>
<comment type="similarity">
    <text evidence="1">Belongs to the beta/gamma-crystallin family.</text>
</comment>
<dbReference type="Pfam" id="PF00030">
    <property type="entry name" value="Crystall"/>
    <property type="match status" value="1"/>
</dbReference>
<feature type="signal peptide" evidence="3">
    <location>
        <begin position="1"/>
        <end position="23"/>
    </location>
</feature>
<dbReference type="InterPro" id="IPR011024">
    <property type="entry name" value="G_crystallin-like"/>
</dbReference>
<evidence type="ECO:0000256" key="3">
    <source>
        <dbReference type="SAM" id="SignalP"/>
    </source>
</evidence>
<dbReference type="Gene3D" id="2.60.20.10">
    <property type="entry name" value="Crystallins"/>
    <property type="match status" value="1"/>
</dbReference>
<name>A0A7X0B148_9PROT</name>
<accession>A0A7X0B148</accession>
<feature type="chain" id="PRO_5031546488" description="Beta/gamma crystallin 'Greek key' domain-containing protein" evidence="3">
    <location>
        <begin position="24"/>
        <end position="193"/>
    </location>
</feature>
<evidence type="ECO:0000313" key="6">
    <source>
        <dbReference type="Proteomes" id="UP000539175"/>
    </source>
</evidence>
<feature type="domain" description="Beta/gamma crystallin 'Greek key'" evidence="4">
    <location>
        <begin position="28"/>
        <end position="107"/>
    </location>
</feature>